<dbReference type="Proteomes" id="UP000588586">
    <property type="component" value="Unassembled WGS sequence"/>
</dbReference>
<name>A0A849HN85_9MICO</name>
<feature type="transmembrane region" description="Helical" evidence="7">
    <location>
        <begin position="262"/>
        <end position="281"/>
    </location>
</feature>
<keyword evidence="5 7" id="KW-1133">Transmembrane helix</keyword>
<dbReference type="PANTHER" id="PTHR30250:SF10">
    <property type="entry name" value="LIPOPOLYSACCHARIDE BIOSYNTHESIS PROTEIN WZXC"/>
    <property type="match status" value="1"/>
</dbReference>
<dbReference type="EMBL" id="JABEPQ010000006">
    <property type="protein sequence ID" value="NNM48143.1"/>
    <property type="molecule type" value="Genomic_DNA"/>
</dbReference>
<feature type="transmembrane region" description="Helical" evidence="7">
    <location>
        <begin position="12"/>
        <end position="38"/>
    </location>
</feature>
<evidence type="ECO:0000313" key="8">
    <source>
        <dbReference type="EMBL" id="NNM48143.1"/>
    </source>
</evidence>
<proteinExistence type="inferred from homology"/>
<feature type="transmembrane region" description="Helical" evidence="7">
    <location>
        <begin position="83"/>
        <end position="104"/>
    </location>
</feature>
<feature type="transmembrane region" description="Helical" evidence="7">
    <location>
        <begin position="450"/>
        <end position="471"/>
    </location>
</feature>
<dbReference type="GO" id="GO:0005886">
    <property type="term" value="C:plasma membrane"/>
    <property type="evidence" value="ECO:0007669"/>
    <property type="project" value="UniProtKB-SubCell"/>
</dbReference>
<evidence type="ECO:0000256" key="2">
    <source>
        <dbReference type="ARBA" id="ARBA00007430"/>
    </source>
</evidence>
<dbReference type="CDD" id="cd13127">
    <property type="entry name" value="MATE_tuaB_like"/>
    <property type="match status" value="1"/>
</dbReference>
<keyword evidence="3" id="KW-1003">Cell membrane</keyword>
<gene>
    <name evidence="8" type="ORF">HJG52_19325</name>
</gene>
<evidence type="ECO:0000313" key="9">
    <source>
        <dbReference type="Proteomes" id="UP000588586"/>
    </source>
</evidence>
<dbReference type="PANTHER" id="PTHR30250">
    <property type="entry name" value="PST FAMILY PREDICTED COLANIC ACID TRANSPORTER"/>
    <property type="match status" value="1"/>
</dbReference>
<dbReference type="AlphaFoldDB" id="A0A849HN85"/>
<feature type="transmembrane region" description="Helical" evidence="7">
    <location>
        <begin position="293"/>
        <end position="313"/>
    </location>
</feature>
<organism evidence="8 9">
    <name type="scientific">Knoellia koreensis</name>
    <dbReference type="NCBI Taxonomy" id="2730921"/>
    <lineage>
        <taxon>Bacteria</taxon>
        <taxon>Bacillati</taxon>
        <taxon>Actinomycetota</taxon>
        <taxon>Actinomycetes</taxon>
        <taxon>Micrococcales</taxon>
        <taxon>Intrasporangiaceae</taxon>
        <taxon>Knoellia</taxon>
    </lineage>
</organism>
<comment type="caution">
    <text evidence="8">The sequence shown here is derived from an EMBL/GenBank/DDBJ whole genome shotgun (WGS) entry which is preliminary data.</text>
</comment>
<evidence type="ECO:0000256" key="7">
    <source>
        <dbReference type="SAM" id="Phobius"/>
    </source>
</evidence>
<evidence type="ECO:0000256" key="1">
    <source>
        <dbReference type="ARBA" id="ARBA00004651"/>
    </source>
</evidence>
<evidence type="ECO:0000256" key="3">
    <source>
        <dbReference type="ARBA" id="ARBA00022475"/>
    </source>
</evidence>
<evidence type="ECO:0000256" key="6">
    <source>
        <dbReference type="ARBA" id="ARBA00023136"/>
    </source>
</evidence>
<sequence length="491" mass="51574">MSMATRGRSNSLVTGVLWNLAQFGAGRFVTFVVTIVLARLVEPSAFGLLALGLVALGVFDRLKDVGVGQGLVQRPGPWSKLAPTGFILTVVGAVVLAGLCAVFAPQIGELLGDRNLAPVLQVLAISLAVSGLAVFPDAALRRHMYFRQRTAPELAGAVAKGVVSIALALAGWGVWSLAWGQVAGSAATTIGYWIAYRRHVDDPIRSGWSPPVARSLLTYGGQLAWVSLAALLLDNLDYLLIGRRLGAEQLGYYTVAFRLPELLVISVCTVIGQVLFSTFSARQGDHTGLRDQYLMTTAAVATLIVPIGAGLSATAPDAVPVVLGSAFSASVPVLQFLGIYGAVYALTFHAGELYKATGRAHILLWLAVVKLVLMLPALWVAAGHSITAVAGTLVGLHVVFAVMRAGIVRRYIGIGMGAQLRAVIAPVVAGVVMWGAVVLLGALLPDWPHLLRLLLLMVAGAVVYVAALSVLDRAAVRQIRSIVAQVRGARA</sequence>
<reference evidence="8 9" key="1">
    <citation type="submission" date="2020-04" db="EMBL/GenBank/DDBJ databases">
        <title>Knoellia sp. isolate from air conditioner.</title>
        <authorList>
            <person name="Chea S."/>
            <person name="Kim D.-U."/>
        </authorList>
    </citation>
    <scope>NUCLEOTIDE SEQUENCE [LARGE SCALE GENOMIC DNA]</scope>
    <source>
        <strain evidence="8 9">DB2414S</strain>
    </source>
</reference>
<dbReference type="InterPro" id="IPR050833">
    <property type="entry name" value="Poly_Biosynth_Transport"/>
</dbReference>
<keyword evidence="6 7" id="KW-0472">Membrane</keyword>
<dbReference type="Pfam" id="PF13440">
    <property type="entry name" value="Polysacc_synt_3"/>
    <property type="match status" value="1"/>
</dbReference>
<protein>
    <submittedName>
        <fullName evidence="8">Lipopolysaccharide biosynthesis protein</fullName>
    </submittedName>
</protein>
<feature type="transmembrane region" description="Helical" evidence="7">
    <location>
        <begin position="44"/>
        <end position="62"/>
    </location>
</feature>
<feature type="transmembrane region" description="Helical" evidence="7">
    <location>
        <begin position="333"/>
        <end position="350"/>
    </location>
</feature>
<evidence type="ECO:0000256" key="5">
    <source>
        <dbReference type="ARBA" id="ARBA00022989"/>
    </source>
</evidence>
<feature type="transmembrane region" description="Helical" evidence="7">
    <location>
        <begin position="362"/>
        <end position="382"/>
    </location>
</feature>
<accession>A0A849HN85</accession>
<comment type="similarity">
    <text evidence="2">Belongs to the polysaccharide synthase family.</text>
</comment>
<feature type="transmembrane region" description="Helical" evidence="7">
    <location>
        <begin position="116"/>
        <end position="134"/>
    </location>
</feature>
<evidence type="ECO:0000256" key="4">
    <source>
        <dbReference type="ARBA" id="ARBA00022692"/>
    </source>
</evidence>
<feature type="transmembrane region" description="Helical" evidence="7">
    <location>
        <begin position="420"/>
        <end position="444"/>
    </location>
</feature>
<feature type="transmembrane region" description="Helical" evidence="7">
    <location>
        <begin position="388"/>
        <end position="408"/>
    </location>
</feature>
<feature type="transmembrane region" description="Helical" evidence="7">
    <location>
        <begin position="154"/>
        <end position="172"/>
    </location>
</feature>
<keyword evidence="9" id="KW-1185">Reference proteome</keyword>
<comment type="subcellular location">
    <subcellularLocation>
        <location evidence="1">Cell membrane</location>
        <topology evidence="1">Multi-pass membrane protein</topology>
    </subcellularLocation>
</comment>
<keyword evidence="4 7" id="KW-0812">Transmembrane</keyword>